<evidence type="ECO:0000256" key="6">
    <source>
        <dbReference type="ARBA" id="ARBA00038411"/>
    </source>
</evidence>
<keyword evidence="3" id="KW-0970">Cilium biogenesis/degradation</keyword>
<evidence type="ECO:0000256" key="5">
    <source>
        <dbReference type="ARBA" id="ARBA00023273"/>
    </source>
</evidence>
<sequence length="205" mass="22402">MSVLSAQTRSSYSSTGMGSFQVVVTGTLESVTVSGFDNVHAHYSFKKGSKWQYTGGIEEGNTQMGSKAFSGPNRNTIVWNFPIEIQFSSVSPSGWPQLIVTVYGLNWLGRDIIVGTGCVHLPVGPGSHELAIPLFKPKDSSGFHSLHSLITGTLPEFRDPHFASLTTQRSVVRTQSTGFVRVVLNVTFRNMNALEYSYSGKEYSL</sequence>
<comment type="caution">
    <text evidence="8">The sequence shown here is derived from an EMBL/GenBank/DDBJ whole genome shotgun (WGS) entry which is preliminary data.</text>
</comment>
<name>A0ABQ9YET2_9EUKA</name>
<gene>
    <name evidence="8" type="ORF">BLNAU_2923</name>
</gene>
<keyword evidence="4" id="KW-0206">Cytoskeleton</keyword>
<evidence type="ECO:0000256" key="1">
    <source>
        <dbReference type="ARBA" id="ARBA00004120"/>
    </source>
</evidence>
<proteinExistence type="inferred from homology"/>
<dbReference type="InterPro" id="IPR010796">
    <property type="entry name" value="C2_B9-type_dom"/>
</dbReference>
<dbReference type="PANTHER" id="PTHR12968:SF1">
    <property type="entry name" value="B9 DOMAIN-CONTAINING PROTEIN 1"/>
    <property type="match status" value="1"/>
</dbReference>
<protein>
    <recommendedName>
        <fullName evidence="7">B9 domain-containing protein 1</fullName>
    </recommendedName>
</protein>
<comment type="subcellular location">
    <subcellularLocation>
        <location evidence="1">Cytoplasm</location>
        <location evidence="1">Cytoskeleton</location>
        <location evidence="1">Cilium basal body</location>
    </subcellularLocation>
</comment>
<keyword evidence="2" id="KW-0963">Cytoplasm</keyword>
<evidence type="ECO:0000256" key="3">
    <source>
        <dbReference type="ARBA" id="ARBA00022794"/>
    </source>
</evidence>
<accession>A0ABQ9YET2</accession>
<keyword evidence="9" id="KW-1185">Reference proteome</keyword>
<reference evidence="8 9" key="1">
    <citation type="journal article" date="2022" name="bioRxiv">
        <title>Genomics of Preaxostyla Flagellates Illuminates Evolutionary Transitions and the Path Towards Mitochondrial Loss.</title>
        <authorList>
            <person name="Novak L.V.F."/>
            <person name="Treitli S.C."/>
            <person name="Pyrih J."/>
            <person name="Halakuc P."/>
            <person name="Pipaliya S.V."/>
            <person name="Vacek V."/>
            <person name="Brzon O."/>
            <person name="Soukal P."/>
            <person name="Eme L."/>
            <person name="Dacks J.B."/>
            <person name="Karnkowska A."/>
            <person name="Elias M."/>
            <person name="Hampl V."/>
        </authorList>
    </citation>
    <scope>NUCLEOTIDE SEQUENCE [LARGE SCALE GENOMIC DNA]</scope>
    <source>
        <strain evidence="8">NAU3</strain>
        <tissue evidence="8">Gut</tissue>
    </source>
</reference>
<evidence type="ECO:0000256" key="4">
    <source>
        <dbReference type="ARBA" id="ARBA00023212"/>
    </source>
</evidence>
<keyword evidence="8" id="KW-0282">Flagellum</keyword>
<keyword evidence="8" id="KW-0969">Cilium</keyword>
<evidence type="ECO:0000313" key="9">
    <source>
        <dbReference type="Proteomes" id="UP001281761"/>
    </source>
</evidence>
<dbReference type="Pfam" id="PF07162">
    <property type="entry name" value="B9-C2"/>
    <property type="match status" value="1"/>
</dbReference>
<evidence type="ECO:0000313" key="8">
    <source>
        <dbReference type="EMBL" id="KAK2962263.1"/>
    </source>
</evidence>
<organism evidence="8 9">
    <name type="scientific">Blattamonas nauphoetae</name>
    <dbReference type="NCBI Taxonomy" id="2049346"/>
    <lineage>
        <taxon>Eukaryota</taxon>
        <taxon>Metamonada</taxon>
        <taxon>Preaxostyla</taxon>
        <taxon>Oxymonadida</taxon>
        <taxon>Blattamonas</taxon>
    </lineage>
</organism>
<dbReference type="EMBL" id="JARBJD010000012">
    <property type="protein sequence ID" value="KAK2962263.1"/>
    <property type="molecule type" value="Genomic_DNA"/>
</dbReference>
<dbReference type="PANTHER" id="PTHR12968">
    <property type="entry name" value="B9 DOMAIN-CONTAINING"/>
    <property type="match status" value="1"/>
</dbReference>
<comment type="similarity">
    <text evidence="6">Belongs to the B9D family.</text>
</comment>
<evidence type="ECO:0000256" key="2">
    <source>
        <dbReference type="ARBA" id="ARBA00022490"/>
    </source>
</evidence>
<keyword evidence="5" id="KW-0966">Cell projection</keyword>
<dbReference type="Proteomes" id="UP001281761">
    <property type="component" value="Unassembled WGS sequence"/>
</dbReference>
<evidence type="ECO:0000256" key="7">
    <source>
        <dbReference type="ARBA" id="ARBA00039274"/>
    </source>
</evidence>
<dbReference type="PROSITE" id="PS51381">
    <property type="entry name" value="C2_B9"/>
    <property type="match status" value="1"/>
</dbReference>